<evidence type="ECO:0000256" key="1">
    <source>
        <dbReference type="PROSITE-ProRule" id="PRU00339"/>
    </source>
</evidence>
<evidence type="ECO:0000313" key="3">
    <source>
        <dbReference type="EMBL" id="RCK43100.1"/>
    </source>
</evidence>
<dbReference type="Pfam" id="PF14559">
    <property type="entry name" value="TPR_19"/>
    <property type="match status" value="1"/>
</dbReference>
<accession>A0A367WR45</accession>
<dbReference type="InterPro" id="IPR019734">
    <property type="entry name" value="TPR_rpt"/>
</dbReference>
<dbReference type="InterPro" id="IPR011990">
    <property type="entry name" value="TPR-like_helical_dom_sf"/>
</dbReference>
<keyword evidence="2" id="KW-0812">Transmembrane</keyword>
<keyword evidence="2" id="KW-0472">Membrane</keyword>
<proteinExistence type="predicted"/>
<dbReference type="Gene3D" id="1.25.40.10">
    <property type="entry name" value="Tetratricopeptide repeat domain"/>
    <property type="match status" value="2"/>
</dbReference>
<feature type="transmembrane region" description="Helical" evidence="2">
    <location>
        <begin position="7"/>
        <end position="29"/>
    </location>
</feature>
<dbReference type="Proteomes" id="UP000252517">
    <property type="component" value="Unassembled WGS sequence"/>
</dbReference>
<dbReference type="SMART" id="SM00028">
    <property type="entry name" value="TPR"/>
    <property type="match status" value="5"/>
</dbReference>
<protein>
    <recommendedName>
        <fullName evidence="5">Tetratricopeptide repeat protein</fullName>
    </recommendedName>
</protein>
<organism evidence="3 4">
    <name type="scientific">Thalassospira profundimaris</name>
    <dbReference type="NCBI Taxonomy" id="502049"/>
    <lineage>
        <taxon>Bacteria</taxon>
        <taxon>Pseudomonadati</taxon>
        <taxon>Pseudomonadota</taxon>
        <taxon>Alphaproteobacteria</taxon>
        <taxon>Rhodospirillales</taxon>
        <taxon>Thalassospiraceae</taxon>
        <taxon>Thalassospira</taxon>
    </lineage>
</organism>
<gene>
    <name evidence="3" type="ORF">TH25_22425</name>
</gene>
<keyword evidence="1" id="KW-0802">TPR repeat</keyword>
<keyword evidence="2" id="KW-1133">Transmembrane helix</keyword>
<evidence type="ECO:0000313" key="4">
    <source>
        <dbReference type="Proteomes" id="UP000252517"/>
    </source>
</evidence>
<sequence length="1331" mass="147893">MRLGTINLTSLGIIITMTGAVIASGILMVPSKRELANIYFRDKDFVKARTFYEEEYKDGDRNIDVYGALSRIYLQNGEIDRAITLFEELHKRKPDSIRILTDLGTMYQYAQRPDDYTRTLEERRVLAPTEKVLRDLSNIYNFNGRYRDQIGVLRELVNRGWSTTNDLISIVYLYASIGEPQKSLDFINELMSRPNGFTPTLAELKLRLLFDTKDRQKTDAFAAEWMRQDPVFATARTIANLYQARAKTPQYLAMLETLRGIAPQKIEPLEVIYAAALLDAGRITDARSILASYIASNSLSDRGWSVAMRIAIASGNLQDAVGYVNHHPDAVVPDVMAYGLEIAVSQGDTKSAAIFAAHIPDDIRQNSPVLWARYALLRKDQPALDTWIKQALAQKNMAFAKRYDLAMLLNQLGRTADLLPVLDDLARTTPADGDIFSIASLYVALGQAQHGLDKLRPVLTGNPVIRNQAALALLNAATGHGDLAQKWLASANDSALDDDLLSTLYDAATQGKAYGFAELVAREIARRQPSLENRLLVLEAIWQQKDMARLDSALSELPPAKNLSVADATRLAQFLSDISRPARVYDVAGAFKADFAHHPDLADLWVSAALATGHLQELYDTVSALDIPAGKLSLATFTAYIEAASNLGKTAPLHEDILARYDALPDWLRSLLIDRALDRGDTVFAQAYLQREQTLRDGEFWFYLASARAAVAEKKFDQARDMLLKAQQHLDDSTPQSLLQMARLWQIIDTSPAEDTGDIAAAAPENAAKATDNGQNATITTALDKILDALQKTKTLDDGSLPETALLFRNLGRRADGQAFINRVAPEVQTYNSALADAILAITSDTPQKTRNWIANYGWQQDQIGDLATLQSLANQYGDVTTERLTAQKQFDLVPDNPAFRFALADTQLRSGNVSAAIALAKDLPLSNPDYRSLYTEALRQSVAAGGPGRTELVTLLTQDLKDSTEPAKTQLLYDLIGLKAYDAVLPTLAERANQSSEWSNYYIDALTAVGRKQDALAYLARRADAPGLTNGERQEIAFRLLAAGEKKPAAHIFQKLAAQAGPGSDATQNLLYLWGPRLTDPQADWISERIAKSSGKTRLAWLEIAGNTFAPVRAEKILSQYADQYETNPEFVSQLIATYQKNGNRAALLGLLDKQRKLANGDPARLKILLSAAQTNNFENLAQQIAERLTVIDPTTPEPFRVMGQFAFGREQFDRARAYLERYLALVPSGDFETYYQLGESDERLGRQKAARQNYRISLDLLKDQQNPTFYMRHLEGLLLQRLQRYDEAIAIFEQLLRENPGDDGVIADIAETRLLQQSPQRALQQVRRQ</sequence>
<dbReference type="PANTHER" id="PTHR12558">
    <property type="entry name" value="CELL DIVISION CYCLE 16,23,27"/>
    <property type="match status" value="1"/>
</dbReference>
<comment type="caution">
    <text evidence="3">The sequence shown here is derived from an EMBL/GenBank/DDBJ whole genome shotgun (WGS) entry which is preliminary data.</text>
</comment>
<dbReference type="SUPFAM" id="SSF48452">
    <property type="entry name" value="TPR-like"/>
    <property type="match status" value="1"/>
</dbReference>
<evidence type="ECO:0000256" key="2">
    <source>
        <dbReference type="SAM" id="Phobius"/>
    </source>
</evidence>
<evidence type="ECO:0008006" key="5">
    <source>
        <dbReference type="Google" id="ProtNLM"/>
    </source>
</evidence>
<feature type="repeat" description="TPR" evidence="1">
    <location>
        <begin position="1271"/>
        <end position="1304"/>
    </location>
</feature>
<dbReference type="EMBL" id="JPWH01000028">
    <property type="protein sequence ID" value="RCK43100.1"/>
    <property type="molecule type" value="Genomic_DNA"/>
</dbReference>
<dbReference type="PANTHER" id="PTHR12558:SF13">
    <property type="entry name" value="CELL DIVISION CYCLE PROTEIN 27 HOMOLOG"/>
    <property type="match status" value="1"/>
</dbReference>
<reference evidence="3 4" key="1">
    <citation type="submission" date="2014-07" db="EMBL/GenBank/DDBJ databases">
        <title>Draft genome sequence of Thalassospira profundimaris S25-3-2.</title>
        <authorList>
            <person name="Lai Q."/>
            <person name="Shao Z."/>
        </authorList>
    </citation>
    <scope>NUCLEOTIDE SEQUENCE [LARGE SCALE GENOMIC DNA]</scope>
    <source>
        <strain evidence="3 4">S25-3-2</strain>
    </source>
</reference>
<dbReference type="PROSITE" id="PS50005">
    <property type="entry name" value="TPR"/>
    <property type="match status" value="2"/>
</dbReference>
<feature type="repeat" description="TPR" evidence="1">
    <location>
        <begin position="63"/>
        <end position="96"/>
    </location>
</feature>
<dbReference type="Pfam" id="PF13181">
    <property type="entry name" value="TPR_8"/>
    <property type="match status" value="2"/>
</dbReference>
<name>A0A367WR45_9PROT</name>